<evidence type="ECO:0000313" key="1">
    <source>
        <dbReference type="EMBL" id="BAE72326.1"/>
    </source>
</evidence>
<dbReference type="Proteomes" id="UP000202376">
    <property type="component" value="Segment"/>
</dbReference>
<organismHost>
    <name type="scientific">Lepidoptera</name>
    <name type="common">moths &amp; butterflies</name>
    <dbReference type="NCBI Taxonomy" id="7088"/>
</organismHost>
<reference evidence="1 2" key="2">
    <citation type="journal article" date="2004" name="Virology">
        <title>Identification and functional analysis of Hyphantria cunea nucleopolyhedrovirus iap genes.</title>
        <authorList>
            <person name="Ikeda M."/>
            <person name="Yanagimoto K."/>
            <person name="Kobayashi M."/>
        </authorList>
    </citation>
    <scope>NUCLEOTIDE SEQUENCE [LARGE SCALE GENOMIC DNA]</scope>
</reference>
<keyword evidence="2" id="KW-1185">Reference proteome</keyword>
<dbReference type="RefSeq" id="YP_473225.1">
    <property type="nucleotide sequence ID" value="NC_007767.1"/>
</dbReference>
<reference evidence="1 2" key="3">
    <citation type="journal article" date="2006" name="J. Gen. Virol.">
        <title>Gene organization and complete sequence of the Hyphantria cunea nucleopolyhedrovirus genome.</title>
        <authorList>
            <person name="Ikeda M."/>
            <person name="Shikata M."/>
            <person name="Shirata N."/>
            <person name="Chaeychomsri S."/>
            <person name="Kobayashi M."/>
        </authorList>
    </citation>
    <scope>NUCLEOTIDE SEQUENCE [LARGE SCALE GENOMIC DNA]</scope>
</reference>
<reference evidence="1 2" key="1">
    <citation type="journal article" date="2002" name="Virus Genes">
        <title>Identification and characterization of Hyphantria cunea nucleopolyhedrovirus homologous repeated regions.</title>
        <authorList>
            <person name="FelipeAlves C.A."/>
            <person name="Ikeda M."/>
            <person name="Kobayashi M."/>
        </authorList>
    </citation>
    <scope>NUCLEOTIDE SEQUENCE [LARGE SCALE GENOMIC DNA]</scope>
</reference>
<dbReference type="EMBL" id="AP009046">
    <property type="protein sequence ID" value="BAE72326.1"/>
    <property type="molecule type" value="Genomic_DNA"/>
</dbReference>
<proteinExistence type="predicted"/>
<organism evidence="1 2">
    <name type="scientific">Hyphantria cunea nuclear polyhedrosis virus</name>
    <name type="common">HcNPV</name>
    <dbReference type="NCBI Taxonomy" id="28288"/>
    <lineage>
        <taxon>Viruses</taxon>
        <taxon>Viruses incertae sedis</taxon>
        <taxon>Naldaviricetes</taxon>
        <taxon>Lefavirales</taxon>
        <taxon>Baculoviridae</taxon>
        <taxon>Alphabaculovirus</taxon>
        <taxon>Alphabaculovirus hycuneae</taxon>
    </lineage>
</organism>
<sequence length="97" mass="11181">MPPTATVLYVSNKLDYVFNLQKCFLVEQLQCYNRDSLALVLTNDTIKCPSEIVHTKDTFEKVQLEVLESAELSAESVNLFRLKMHHIVNQYNVNFAD</sequence>
<gene>
    <name evidence="1" type="ORF">HynVgp037</name>
</gene>
<evidence type="ECO:0000313" key="2">
    <source>
        <dbReference type="Proteomes" id="UP000202376"/>
    </source>
</evidence>
<name>Q2NNV2_NPVHC</name>
<protein>
    <submittedName>
        <fullName evidence="1">ORF37 peptide</fullName>
    </submittedName>
</protein>
<dbReference type="InterPro" id="IPR012428">
    <property type="entry name" value="AcMNPV_Orf117"/>
</dbReference>
<dbReference type="Pfam" id="PF07785">
    <property type="entry name" value="DUF1623"/>
    <property type="match status" value="1"/>
</dbReference>
<dbReference type="KEGG" id="vg:3890626"/>
<dbReference type="GeneID" id="3890626"/>
<accession>Q2NNV2</accession>
<dbReference type="OrthoDB" id="22343at10239"/>